<keyword evidence="1" id="KW-0472">Membrane</keyword>
<keyword evidence="1" id="KW-1133">Transmembrane helix</keyword>
<dbReference type="OMA" id="VFLRWDY"/>
<dbReference type="STRING" id="40296.A0A0A2LPK6"/>
<comment type="caution">
    <text evidence="2">The sequence shown here is derived from an EMBL/GenBank/DDBJ whole genome shotgun (WGS) entry which is preliminary data.</text>
</comment>
<organism evidence="2 3">
    <name type="scientific">Penicillium italicum</name>
    <name type="common">Blue mold</name>
    <dbReference type="NCBI Taxonomy" id="40296"/>
    <lineage>
        <taxon>Eukaryota</taxon>
        <taxon>Fungi</taxon>
        <taxon>Dikarya</taxon>
        <taxon>Ascomycota</taxon>
        <taxon>Pezizomycotina</taxon>
        <taxon>Eurotiomycetes</taxon>
        <taxon>Eurotiomycetidae</taxon>
        <taxon>Eurotiales</taxon>
        <taxon>Aspergillaceae</taxon>
        <taxon>Penicillium</taxon>
    </lineage>
</organism>
<dbReference type="EMBL" id="JQGA01000016">
    <property type="protein sequence ID" value="KGO78185.1"/>
    <property type="molecule type" value="Genomic_DNA"/>
</dbReference>
<feature type="transmembrane region" description="Helical" evidence="1">
    <location>
        <begin position="205"/>
        <end position="231"/>
    </location>
</feature>
<keyword evidence="1" id="KW-0812">Transmembrane</keyword>
<dbReference type="HOGENOM" id="CLU_038717_0_1_1"/>
<keyword evidence="3" id="KW-1185">Reference proteome</keyword>
<evidence type="ECO:0000313" key="3">
    <source>
        <dbReference type="Proteomes" id="UP000030104"/>
    </source>
</evidence>
<evidence type="ECO:0000256" key="1">
    <source>
        <dbReference type="SAM" id="Phobius"/>
    </source>
</evidence>
<gene>
    <name evidence="2" type="ORF">PITC_034000</name>
</gene>
<feature type="transmembrane region" description="Helical" evidence="1">
    <location>
        <begin position="165"/>
        <end position="185"/>
    </location>
</feature>
<feature type="transmembrane region" description="Helical" evidence="1">
    <location>
        <begin position="318"/>
        <end position="348"/>
    </location>
</feature>
<feature type="transmembrane region" description="Helical" evidence="1">
    <location>
        <begin position="388"/>
        <end position="407"/>
    </location>
</feature>
<dbReference type="Proteomes" id="UP000030104">
    <property type="component" value="Unassembled WGS sequence"/>
</dbReference>
<reference evidence="2 3" key="1">
    <citation type="journal article" date="2015" name="Mol. Plant Microbe Interact.">
        <title>Genome, transcriptome, and functional analyses of Penicillium expansum provide new insights into secondary metabolism and pathogenicity.</title>
        <authorList>
            <person name="Ballester A.R."/>
            <person name="Marcet-Houben M."/>
            <person name="Levin E."/>
            <person name="Sela N."/>
            <person name="Selma-Lazaro C."/>
            <person name="Carmona L."/>
            <person name="Wisniewski M."/>
            <person name="Droby S."/>
            <person name="Gonzalez-Candelas L."/>
            <person name="Gabaldon T."/>
        </authorList>
    </citation>
    <scope>NUCLEOTIDE SEQUENCE [LARGE SCALE GENOMIC DNA]</scope>
    <source>
        <strain evidence="2 3">PHI-1</strain>
    </source>
</reference>
<dbReference type="PhylomeDB" id="A0A0A2LPK6"/>
<accession>A0A0A2LPK6</accession>
<evidence type="ECO:0000313" key="2">
    <source>
        <dbReference type="EMBL" id="KGO78185.1"/>
    </source>
</evidence>
<feature type="transmembrane region" description="Helical" evidence="1">
    <location>
        <begin position="91"/>
        <end position="110"/>
    </location>
</feature>
<feature type="transmembrane region" description="Helical" evidence="1">
    <location>
        <begin position="286"/>
        <end position="306"/>
    </location>
</feature>
<feature type="transmembrane region" description="Helical" evidence="1">
    <location>
        <begin position="419"/>
        <end position="441"/>
    </location>
</feature>
<proteinExistence type="predicted"/>
<feature type="transmembrane region" description="Helical" evidence="1">
    <location>
        <begin position="243"/>
        <end position="266"/>
    </location>
</feature>
<protein>
    <submittedName>
        <fullName evidence="2">Uncharacterized protein</fullName>
    </submittedName>
</protein>
<name>A0A0A2LPK6_PENIT</name>
<sequence>MMLNEQPPTLGHHLLGIEPVRVSSAVDRKPERSTGKRLHNLRLATEYTSLVSHAPWDLAQIIGPHVFKSNCPSLPRFINYGLGITISTVRYVLFSFSAFVFYAIFYFASINGLHELGRKSIGSGKLPSIDAPLRTVYTGIEAIDHVFTLSTTFSYPTLDGHNPGLSLHGIGFSGIFSASWTLIILESWRKGNAGTIAAHPTMFGLIAQVLTFAFGIPLTCGLQLGCSITAHSPHADNIRIPRAVLVALPLIYVVGYMVPTVAMALPAPSVISVDLKQVAIAFWHPWPAYVSILTTFAYLTLSPFFSNNHRASMSSLRWVYAFAFANASLSHIVSWVVSLATVVVPVLFEERFLGSLHPANVFSVSLPWSGLTVGNLGDGVHVFLQWDYNIGSAGVLIWAISLYTAAHKHLLNPVSSPSLLFKIALLTLVAGPAAAAVELIWERDELVFTETVGSRQEASKASKSTEGSVT</sequence>
<dbReference type="OrthoDB" id="72269at2759"/>
<dbReference type="AlphaFoldDB" id="A0A0A2LPK6"/>